<dbReference type="GO" id="GO:0006308">
    <property type="term" value="P:DNA catabolic process"/>
    <property type="evidence" value="ECO:0007669"/>
    <property type="project" value="UniProtKB-UniRule"/>
</dbReference>
<evidence type="ECO:0000256" key="6">
    <source>
        <dbReference type="HAMAP-Rule" id="MF_00337"/>
    </source>
</evidence>
<keyword evidence="4 6" id="KW-0378">Hydrolase</keyword>
<comment type="caution">
    <text evidence="8">The sequence shown here is derived from an EMBL/GenBank/DDBJ whole genome shotgun (WGS) entry which is preliminary data.</text>
</comment>
<dbReference type="Pfam" id="PF02609">
    <property type="entry name" value="Exonuc_VII_S"/>
    <property type="match status" value="1"/>
</dbReference>
<dbReference type="InterPro" id="IPR003761">
    <property type="entry name" value="Exonuc_VII_S"/>
</dbReference>
<dbReference type="PANTHER" id="PTHR34137:SF1">
    <property type="entry name" value="EXODEOXYRIBONUCLEASE 7 SMALL SUBUNIT"/>
    <property type="match status" value="1"/>
</dbReference>
<dbReference type="HAMAP" id="MF_00337">
    <property type="entry name" value="Exonuc_7_S"/>
    <property type="match status" value="1"/>
</dbReference>
<dbReference type="AlphaFoldDB" id="A0A5B1CH79"/>
<evidence type="ECO:0000256" key="3">
    <source>
        <dbReference type="ARBA" id="ARBA00022722"/>
    </source>
</evidence>
<dbReference type="OrthoDB" id="284990at2"/>
<sequence>MAKKKTASSKDSPNFEEAIATIETIVGKLESGELDLTDSLEQYETGIKRLRQCHEILEKAEQKVTLLSGFDADGNPATEPMPETKFRGASKGGNKPLAGGSTVGDVDDSSGLF</sequence>
<dbReference type="InterPro" id="IPR037004">
    <property type="entry name" value="Exonuc_VII_ssu_sf"/>
</dbReference>
<evidence type="ECO:0000256" key="5">
    <source>
        <dbReference type="ARBA" id="ARBA00022839"/>
    </source>
</evidence>
<evidence type="ECO:0000256" key="4">
    <source>
        <dbReference type="ARBA" id="ARBA00022801"/>
    </source>
</evidence>
<dbReference type="EC" id="3.1.11.6" evidence="6"/>
<organism evidence="8 9">
    <name type="scientific">Rubripirellula obstinata</name>
    <dbReference type="NCBI Taxonomy" id="406547"/>
    <lineage>
        <taxon>Bacteria</taxon>
        <taxon>Pseudomonadati</taxon>
        <taxon>Planctomycetota</taxon>
        <taxon>Planctomycetia</taxon>
        <taxon>Pirellulales</taxon>
        <taxon>Pirellulaceae</taxon>
        <taxon>Rubripirellula</taxon>
    </lineage>
</organism>
<dbReference type="Proteomes" id="UP000322699">
    <property type="component" value="Unassembled WGS sequence"/>
</dbReference>
<proteinExistence type="inferred from homology"/>
<comment type="subcellular location">
    <subcellularLocation>
        <location evidence="6">Cytoplasm</location>
    </subcellularLocation>
</comment>
<evidence type="ECO:0000256" key="2">
    <source>
        <dbReference type="ARBA" id="ARBA00022490"/>
    </source>
</evidence>
<comment type="function">
    <text evidence="6">Bidirectionally degrades single-stranded DNA into large acid-insoluble oligonucleotides, which are then degraded further into small acid-soluble oligonucleotides.</text>
</comment>
<dbReference type="GO" id="GO:0005829">
    <property type="term" value="C:cytosol"/>
    <property type="evidence" value="ECO:0007669"/>
    <property type="project" value="TreeGrafter"/>
</dbReference>
<dbReference type="GO" id="GO:0008855">
    <property type="term" value="F:exodeoxyribonuclease VII activity"/>
    <property type="evidence" value="ECO:0007669"/>
    <property type="project" value="UniProtKB-UniRule"/>
</dbReference>
<feature type="region of interest" description="Disordered" evidence="7">
    <location>
        <begin position="70"/>
        <end position="113"/>
    </location>
</feature>
<dbReference type="RefSeq" id="WP_068265778.1">
    <property type="nucleotide sequence ID" value="NZ_LWSK01000097.1"/>
</dbReference>
<comment type="catalytic activity">
    <reaction evidence="6">
        <text>Exonucleolytic cleavage in either 5'- to 3'- or 3'- to 5'-direction to yield nucleoside 5'-phosphates.</text>
        <dbReference type="EC" id="3.1.11.6"/>
    </reaction>
</comment>
<protein>
    <recommendedName>
        <fullName evidence="6">Exodeoxyribonuclease 7 small subunit</fullName>
        <ecNumber evidence="6">3.1.11.6</ecNumber>
    </recommendedName>
    <alternativeName>
        <fullName evidence="6">Exodeoxyribonuclease VII small subunit</fullName>
        <shortName evidence="6">Exonuclease VII small subunit</shortName>
    </alternativeName>
</protein>
<gene>
    <name evidence="6 8" type="primary">xseB</name>
    <name evidence="8" type="ORF">LF1_20860</name>
</gene>
<evidence type="ECO:0000256" key="1">
    <source>
        <dbReference type="ARBA" id="ARBA00009998"/>
    </source>
</evidence>
<dbReference type="SUPFAM" id="SSF116842">
    <property type="entry name" value="XseB-like"/>
    <property type="match status" value="1"/>
</dbReference>
<evidence type="ECO:0000256" key="7">
    <source>
        <dbReference type="SAM" id="MobiDB-lite"/>
    </source>
</evidence>
<evidence type="ECO:0000313" key="9">
    <source>
        <dbReference type="Proteomes" id="UP000322699"/>
    </source>
</evidence>
<keyword evidence="2 6" id="KW-0963">Cytoplasm</keyword>
<dbReference type="NCBIfam" id="TIGR01280">
    <property type="entry name" value="xseB"/>
    <property type="match status" value="1"/>
</dbReference>
<keyword evidence="9" id="KW-1185">Reference proteome</keyword>
<dbReference type="PANTHER" id="PTHR34137">
    <property type="entry name" value="EXODEOXYRIBONUCLEASE 7 SMALL SUBUNIT"/>
    <property type="match status" value="1"/>
</dbReference>
<comment type="subunit">
    <text evidence="6">Heterooligomer composed of large and small subunits.</text>
</comment>
<dbReference type="Gene3D" id="1.10.287.1040">
    <property type="entry name" value="Exonuclease VII, small subunit"/>
    <property type="match status" value="1"/>
</dbReference>
<comment type="similarity">
    <text evidence="1 6">Belongs to the XseB family.</text>
</comment>
<accession>A0A5B1CH79</accession>
<reference evidence="8 9" key="1">
    <citation type="submission" date="2019-08" db="EMBL/GenBank/DDBJ databases">
        <title>Deep-cultivation of Planctomycetes and their phenomic and genomic characterization uncovers novel biology.</title>
        <authorList>
            <person name="Wiegand S."/>
            <person name="Jogler M."/>
            <person name="Boedeker C."/>
            <person name="Pinto D."/>
            <person name="Vollmers J."/>
            <person name="Rivas-Marin E."/>
            <person name="Kohn T."/>
            <person name="Peeters S.H."/>
            <person name="Heuer A."/>
            <person name="Rast P."/>
            <person name="Oberbeckmann S."/>
            <person name="Bunk B."/>
            <person name="Jeske O."/>
            <person name="Meyerdierks A."/>
            <person name="Storesund J.E."/>
            <person name="Kallscheuer N."/>
            <person name="Luecker S."/>
            <person name="Lage O.M."/>
            <person name="Pohl T."/>
            <person name="Merkel B.J."/>
            <person name="Hornburger P."/>
            <person name="Mueller R.-W."/>
            <person name="Bruemmer F."/>
            <person name="Labrenz M."/>
            <person name="Spormann A.M."/>
            <person name="Op Den Camp H."/>
            <person name="Overmann J."/>
            <person name="Amann R."/>
            <person name="Jetten M.S.M."/>
            <person name="Mascher T."/>
            <person name="Medema M.H."/>
            <person name="Devos D.P."/>
            <person name="Kaster A.-K."/>
            <person name="Ovreas L."/>
            <person name="Rohde M."/>
            <person name="Galperin M.Y."/>
            <person name="Jogler C."/>
        </authorList>
    </citation>
    <scope>NUCLEOTIDE SEQUENCE [LARGE SCALE GENOMIC DNA]</scope>
    <source>
        <strain evidence="8 9">LF1</strain>
    </source>
</reference>
<keyword evidence="5 6" id="KW-0269">Exonuclease</keyword>
<keyword evidence="3 6" id="KW-0540">Nuclease</keyword>
<evidence type="ECO:0000313" key="8">
    <source>
        <dbReference type="EMBL" id="KAA1259552.1"/>
    </source>
</evidence>
<dbReference type="EMBL" id="VRLW01000001">
    <property type="protein sequence ID" value="KAA1259552.1"/>
    <property type="molecule type" value="Genomic_DNA"/>
</dbReference>
<dbReference type="GO" id="GO:0009318">
    <property type="term" value="C:exodeoxyribonuclease VII complex"/>
    <property type="evidence" value="ECO:0007669"/>
    <property type="project" value="UniProtKB-UniRule"/>
</dbReference>
<name>A0A5B1CH79_9BACT</name>